<reference evidence="1" key="2">
    <citation type="submission" date="2022-01" db="EMBL/GenBank/DDBJ databases">
        <authorList>
            <person name="Yamashiro T."/>
            <person name="Shiraishi A."/>
            <person name="Satake H."/>
            <person name="Nakayama K."/>
        </authorList>
    </citation>
    <scope>NUCLEOTIDE SEQUENCE</scope>
</reference>
<evidence type="ECO:0000313" key="1">
    <source>
        <dbReference type="EMBL" id="GJT13952.1"/>
    </source>
</evidence>
<organism evidence="1 2">
    <name type="scientific">Tanacetum coccineum</name>
    <dbReference type="NCBI Taxonomy" id="301880"/>
    <lineage>
        <taxon>Eukaryota</taxon>
        <taxon>Viridiplantae</taxon>
        <taxon>Streptophyta</taxon>
        <taxon>Embryophyta</taxon>
        <taxon>Tracheophyta</taxon>
        <taxon>Spermatophyta</taxon>
        <taxon>Magnoliopsida</taxon>
        <taxon>eudicotyledons</taxon>
        <taxon>Gunneridae</taxon>
        <taxon>Pentapetalae</taxon>
        <taxon>asterids</taxon>
        <taxon>campanulids</taxon>
        <taxon>Asterales</taxon>
        <taxon>Asteraceae</taxon>
        <taxon>Asteroideae</taxon>
        <taxon>Anthemideae</taxon>
        <taxon>Anthemidinae</taxon>
        <taxon>Tanacetum</taxon>
    </lineage>
</organism>
<dbReference type="PANTHER" id="PTHR11439:SF495">
    <property type="entry name" value="REVERSE TRANSCRIPTASE, RNA-DEPENDENT DNA POLYMERASE-RELATED"/>
    <property type="match status" value="1"/>
</dbReference>
<reference evidence="1" key="1">
    <citation type="journal article" date="2022" name="Int. J. Mol. Sci.">
        <title>Draft Genome of Tanacetum Coccineum: Genomic Comparison of Closely Related Tanacetum-Family Plants.</title>
        <authorList>
            <person name="Yamashiro T."/>
            <person name="Shiraishi A."/>
            <person name="Nakayama K."/>
            <person name="Satake H."/>
        </authorList>
    </citation>
    <scope>NUCLEOTIDE SEQUENCE</scope>
</reference>
<evidence type="ECO:0000313" key="2">
    <source>
        <dbReference type="Proteomes" id="UP001151760"/>
    </source>
</evidence>
<name>A0ABQ5BIQ6_9ASTR</name>
<protein>
    <recommendedName>
        <fullName evidence="3">Reverse transcriptase Ty1/copia-type domain-containing protein</fullName>
    </recommendedName>
</protein>
<sequence length="227" mass="25738">MKLEIKLGVYVDDIIFGSTNKELLQQKEDGIFISQDKYVAEILKKFNYSDVKSALTPVDLEKHLVKDRDADDVDVYVYRSMIGSLMYLTASRLDIMFAICACARFQVTPKTSHLLVVKRIFRYLKGKPTLGLWYSRDSPFELVPYTDGDYADTTQDRKSTTGGCQFLGNRLISWQCKKQTVVATSTTKAKYVAATSCRGQVKHVEYLMLNASPFEVMFEMKVNGLGS</sequence>
<keyword evidence="2" id="KW-1185">Reference proteome</keyword>
<dbReference type="Proteomes" id="UP001151760">
    <property type="component" value="Unassembled WGS sequence"/>
</dbReference>
<proteinExistence type="predicted"/>
<accession>A0ABQ5BIQ6</accession>
<comment type="caution">
    <text evidence="1">The sequence shown here is derived from an EMBL/GenBank/DDBJ whole genome shotgun (WGS) entry which is preliminary data.</text>
</comment>
<dbReference type="CDD" id="cd09272">
    <property type="entry name" value="RNase_HI_RT_Ty1"/>
    <property type="match status" value="1"/>
</dbReference>
<gene>
    <name evidence="1" type="ORF">Tco_0860994</name>
</gene>
<evidence type="ECO:0008006" key="3">
    <source>
        <dbReference type="Google" id="ProtNLM"/>
    </source>
</evidence>
<dbReference type="PANTHER" id="PTHR11439">
    <property type="entry name" value="GAG-POL-RELATED RETROTRANSPOSON"/>
    <property type="match status" value="1"/>
</dbReference>
<dbReference type="EMBL" id="BQNB010013273">
    <property type="protein sequence ID" value="GJT13952.1"/>
    <property type="molecule type" value="Genomic_DNA"/>
</dbReference>